<feature type="site" description="Transition state stabilizer" evidence="4">
    <location>
        <position position="174"/>
    </location>
</feature>
<dbReference type="PANTHER" id="PTHR46517:SF1">
    <property type="entry name" value="FRUCTOSE-2,6-BISPHOSPHATASE TIGAR"/>
    <property type="match status" value="1"/>
</dbReference>
<dbReference type="InterPro" id="IPR029033">
    <property type="entry name" value="His_PPase_superfam"/>
</dbReference>
<dbReference type="GO" id="GO:0016853">
    <property type="term" value="F:isomerase activity"/>
    <property type="evidence" value="ECO:0007669"/>
    <property type="project" value="UniProtKB-KW"/>
</dbReference>
<dbReference type="Proteomes" id="UP000254879">
    <property type="component" value="Unassembled WGS sequence"/>
</dbReference>
<feature type="binding site" evidence="3">
    <location>
        <begin position="175"/>
        <end position="176"/>
    </location>
    <ligand>
        <name>substrate</name>
    </ligand>
</feature>
<dbReference type="SUPFAM" id="SSF53254">
    <property type="entry name" value="Phosphoglycerate mutase-like"/>
    <property type="match status" value="1"/>
</dbReference>
<dbReference type="GO" id="GO:0045820">
    <property type="term" value="P:negative regulation of glycolytic process"/>
    <property type="evidence" value="ECO:0007669"/>
    <property type="project" value="TreeGrafter"/>
</dbReference>
<evidence type="ECO:0000313" key="5">
    <source>
        <dbReference type="EMBL" id="STY43843.1"/>
    </source>
</evidence>
<keyword evidence="5" id="KW-0413">Isomerase</keyword>
<evidence type="ECO:0000313" key="6">
    <source>
        <dbReference type="Proteomes" id="UP000254879"/>
    </source>
</evidence>
<reference evidence="5 6" key="1">
    <citation type="submission" date="2018-06" db="EMBL/GenBank/DDBJ databases">
        <authorList>
            <consortium name="Pathogen Informatics"/>
            <person name="Doyle S."/>
        </authorList>
    </citation>
    <scope>NUCLEOTIDE SEQUENCE [LARGE SCALE GENOMIC DNA]</scope>
    <source>
        <strain evidence="6">NCTC 10815</strain>
    </source>
</reference>
<dbReference type="GO" id="GO:0005829">
    <property type="term" value="C:cytosol"/>
    <property type="evidence" value="ECO:0007669"/>
    <property type="project" value="TreeGrafter"/>
</dbReference>
<dbReference type="OrthoDB" id="9782128at2"/>
<gene>
    <name evidence="5" type="primary">gpmA_1</name>
    <name evidence="5" type="ORF">NCTC10815_01149</name>
</gene>
<feature type="binding site" evidence="3">
    <location>
        <begin position="11"/>
        <end position="18"/>
    </location>
    <ligand>
        <name>substrate</name>
    </ligand>
</feature>
<organism evidence="5 6">
    <name type="scientific">Listeria grayi</name>
    <name type="common">Listeria murrayi</name>
    <dbReference type="NCBI Taxonomy" id="1641"/>
    <lineage>
        <taxon>Bacteria</taxon>
        <taxon>Bacillati</taxon>
        <taxon>Bacillota</taxon>
        <taxon>Bacilli</taxon>
        <taxon>Bacillales</taxon>
        <taxon>Listeriaceae</taxon>
        <taxon>Listeria</taxon>
    </lineage>
</organism>
<feature type="active site" description="Tele-phosphohistidine intermediate" evidence="2">
    <location>
        <position position="12"/>
    </location>
</feature>
<feature type="binding site" evidence="3">
    <location>
        <position position="61"/>
    </location>
    <ligand>
        <name>substrate</name>
    </ligand>
</feature>
<dbReference type="GO" id="GO:0004331">
    <property type="term" value="F:fructose-2,6-bisphosphate 2-phosphatase activity"/>
    <property type="evidence" value="ECO:0007669"/>
    <property type="project" value="TreeGrafter"/>
</dbReference>
<evidence type="ECO:0000256" key="2">
    <source>
        <dbReference type="PIRSR" id="PIRSR613078-1"/>
    </source>
</evidence>
<dbReference type="AlphaFoldDB" id="A0A378ME86"/>
<sequence>MTKKLSLYFVRHGQTYLNKNLRIQGWADTPLTPEGIEVVKASGRGLADTEFVAAYSSDLHRTIATAEYILKENKHGFGLVLEPLSEFRETFFGSLEGEVGTVAWDKIAKANGYASKEDLEQRADVRQTMNATKAADPTGDAEDFMEFWSRVEKGFLHVINRHREEGGNILIVAHGNTIKNIVHELEPSMDPSVVLDNASVTVLTYENGLFKLDRLNDTSHFQYDEV</sequence>
<dbReference type="EMBL" id="UGPG01000001">
    <property type="protein sequence ID" value="STY43843.1"/>
    <property type="molecule type" value="Genomic_DNA"/>
</dbReference>
<dbReference type="PANTHER" id="PTHR46517">
    <property type="entry name" value="FRUCTOSE-2,6-BISPHOSPHATASE TIGAR"/>
    <property type="match status" value="1"/>
</dbReference>
<dbReference type="Pfam" id="PF00300">
    <property type="entry name" value="His_Phos_1"/>
    <property type="match status" value="1"/>
</dbReference>
<dbReference type="RefSeq" id="WP_003754874.1">
    <property type="nucleotide sequence ID" value="NZ_CABKNG010000001.1"/>
</dbReference>
<protein>
    <submittedName>
        <fullName evidence="5">2,3-bisphosphoglycerate-dependent phosphoglycerate mutase</fullName>
        <ecNumber evidence="5">5.4.2.-</ecNumber>
    </submittedName>
</protein>
<dbReference type="InterPro" id="IPR051695">
    <property type="entry name" value="Phosphoglycerate_Mutase"/>
</dbReference>
<dbReference type="EC" id="5.4.2.-" evidence="5"/>
<name>A0A378ME86_LISGR</name>
<dbReference type="CDD" id="cd07067">
    <property type="entry name" value="HP_PGM_like"/>
    <property type="match status" value="1"/>
</dbReference>
<keyword evidence="1" id="KW-0378">Hydrolase</keyword>
<proteinExistence type="predicted"/>
<evidence type="ECO:0000256" key="4">
    <source>
        <dbReference type="PIRSR" id="PIRSR613078-3"/>
    </source>
</evidence>
<feature type="active site" description="Proton donor/acceptor" evidence="2">
    <location>
        <position position="89"/>
    </location>
</feature>
<dbReference type="SMART" id="SM00855">
    <property type="entry name" value="PGAM"/>
    <property type="match status" value="1"/>
</dbReference>
<evidence type="ECO:0000256" key="1">
    <source>
        <dbReference type="ARBA" id="ARBA00022801"/>
    </source>
</evidence>
<dbReference type="Gene3D" id="3.40.50.1240">
    <property type="entry name" value="Phosphoglycerate mutase-like"/>
    <property type="match status" value="1"/>
</dbReference>
<dbReference type="GO" id="GO:0043456">
    <property type="term" value="P:regulation of pentose-phosphate shunt"/>
    <property type="evidence" value="ECO:0007669"/>
    <property type="project" value="TreeGrafter"/>
</dbReference>
<accession>A0A378ME86</accession>
<dbReference type="InterPro" id="IPR013078">
    <property type="entry name" value="His_Pase_superF_clade-1"/>
</dbReference>
<evidence type="ECO:0000256" key="3">
    <source>
        <dbReference type="PIRSR" id="PIRSR613078-2"/>
    </source>
</evidence>